<gene>
    <name evidence="13" type="ORF">DM813_09450</name>
</gene>
<organism evidence="13 14">
    <name type="scientific">Pseudomonas alkylphenolica</name>
    <dbReference type="NCBI Taxonomy" id="237609"/>
    <lineage>
        <taxon>Bacteria</taxon>
        <taxon>Pseudomonadati</taxon>
        <taxon>Pseudomonadota</taxon>
        <taxon>Gammaproteobacteria</taxon>
        <taxon>Pseudomonadales</taxon>
        <taxon>Pseudomonadaceae</taxon>
        <taxon>Pseudomonas</taxon>
    </lineage>
</organism>
<dbReference type="AlphaFoldDB" id="A0A443ZUY2"/>
<evidence type="ECO:0000256" key="4">
    <source>
        <dbReference type="ARBA" id="ARBA00022475"/>
    </source>
</evidence>
<evidence type="ECO:0000256" key="2">
    <source>
        <dbReference type="ARBA" id="ARBA00005182"/>
    </source>
</evidence>
<comment type="pathway">
    <text evidence="2 11">Glycan biosynthesis; alginate biosynthesis.</text>
</comment>
<accession>A0A443ZUY2</accession>
<evidence type="ECO:0000256" key="8">
    <source>
        <dbReference type="ARBA" id="ARBA00022989"/>
    </source>
</evidence>
<dbReference type="InterPro" id="IPR051085">
    <property type="entry name" value="MB_O-acyltransferase"/>
</dbReference>
<dbReference type="EC" id="2.3.1.-" evidence="11"/>
<dbReference type="UniPathway" id="UPA00286"/>
<evidence type="ECO:0000256" key="3">
    <source>
        <dbReference type="ARBA" id="ARBA00010323"/>
    </source>
</evidence>
<dbReference type="PIRSF" id="PIRSF500217">
    <property type="entry name" value="AlgI"/>
    <property type="match status" value="1"/>
</dbReference>
<feature type="transmembrane region" description="Helical" evidence="12">
    <location>
        <begin position="358"/>
        <end position="381"/>
    </location>
</feature>
<dbReference type="PANTHER" id="PTHR13285:SF23">
    <property type="entry name" value="TEICHOIC ACID D-ALANYLTRANSFERASE"/>
    <property type="match status" value="1"/>
</dbReference>
<keyword evidence="11" id="KW-0997">Cell inner membrane</keyword>
<dbReference type="InterPro" id="IPR028362">
    <property type="entry name" value="AlgI"/>
</dbReference>
<evidence type="ECO:0000256" key="7">
    <source>
        <dbReference type="ARBA" id="ARBA00022841"/>
    </source>
</evidence>
<comment type="subcellular location">
    <subcellularLocation>
        <location evidence="1">Cell inner membrane</location>
        <topology evidence="1">Multi-pass membrane protein</topology>
    </subcellularLocation>
</comment>
<feature type="transmembrane region" description="Helical" evidence="12">
    <location>
        <begin position="393"/>
        <end position="421"/>
    </location>
</feature>
<dbReference type="InterPro" id="IPR004299">
    <property type="entry name" value="MBOAT_fam"/>
</dbReference>
<feature type="transmembrane region" description="Helical" evidence="12">
    <location>
        <begin position="36"/>
        <end position="57"/>
    </location>
</feature>
<feature type="transmembrane region" description="Helical" evidence="12">
    <location>
        <begin position="6"/>
        <end position="24"/>
    </location>
</feature>
<dbReference type="EMBL" id="QJRG01000038">
    <property type="protein sequence ID" value="RWU24030.1"/>
    <property type="molecule type" value="Genomic_DNA"/>
</dbReference>
<feature type="transmembrane region" description="Helical" evidence="12">
    <location>
        <begin position="237"/>
        <end position="263"/>
    </location>
</feature>
<dbReference type="InterPro" id="IPR024194">
    <property type="entry name" value="Ac/AlaTfrase_AlgI/DltB"/>
</dbReference>
<dbReference type="GO" id="GO:0016746">
    <property type="term" value="F:acyltransferase activity"/>
    <property type="evidence" value="ECO:0007669"/>
    <property type="project" value="UniProtKB-KW"/>
</dbReference>
<evidence type="ECO:0000256" key="9">
    <source>
        <dbReference type="ARBA" id="ARBA00023136"/>
    </source>
</evidence>
<keyword evidence="10 11" id="KW-0012">Acyltransferase</keyword>
<keyword evidence="4 11" id="KW-1003">Cell membrane</keyword>
<evidence type="ECO:0000313" key="14">
    <source>
        <dbReference type="Proteomes" id="UP000288983"/>
    </source>
</evidence>
<keyword evidence="8 12" id="KW-1133">Transmembrane helix</keyword>
<feature type="transmembrane region" description="Helical" evidence="12">
    <location>
        <begin position="77"/>
        <end position="94"/>
    </location>
</feature>
<sequence length="471" mass="52490">MDYVVSFLSIEFGLCFILFFIVYWSLCWSLRLQNALLLVASYALVSSFSLESLYILLGYTELVYLLGLVGARYPGRRFSYLLVVLLVLGFFYLFKYQEFVTSGVQGALASVGVAFSLPVLQVLVPIGLSFYAFHSVSYLVSINRRELPSASPFDLALYLAFFPSLIAGPVNRAIPMLAQIRPHTLRQVLEPQRAMGLIALAVVKLFFCSAWLASQWVDPVFETPGSFTPEQMLLSVYGYSFLIYFNFSGYTNLVTGIALLLGFRLPENFNAPYAAHNLKEFWARWHISLSLFIRDYVYIPLGGNRHGVWRGNLNMLLAMLISGLWHGASLNFVIWGALHGLGLAVYKASTYLLPQPMRWPGAGLAARLLTFHYVAFAWIFFRTASLDEAMDMVAGIADISVSGVFSPTGLCLLACVLYVAVYPQMLALLRPCLAATTRLPWQFHPLPLGVFVSLVIFASQSGVPGFIYASF</sequence>
<feature type="transmembrane region" description="Helical" evidence="12">
    <location>
        <begin position="448"/>
        <end position="469"/>
    </location>
</feature>
<keyword evidence="9 11" id="KW-0472">Membrane</keyword>
<dbReference type="OrthoDB" id="139172at2"/>
<evidence type="ECO:0000256" key="10">
    <source>
        <dbReference type="ARBA" id="ARBA00023315"/>
    </source>
</evidence>
<dbReference type="Pfam" id="PF03062">
    <property type="entry name" value="MBOAT"/>
    <property type="match status" value="1"/>
</dbReference>
<dbReference type="GO" id="GO:0005886">
    <property type="term" value="C:plasma membrane"/>
    <property type="evidence" value="ECO:0007669"/>
    <property type="project" value="UniProtKB-SubCell"/>
</dbReference>
<keyword evidence="7 11" id="KW-0016">Alginate biosynthesis</keyword>
<evidence type="ECO:0000256" key="6">
    <source>
        <dbReference type="ARBA" id="ARBA00022692"/>
    </source>
</evidence>
<proteinExistence type="inferred from homology"/>
<evidence type="ECO:0000256" key="11">
    <source>
        <dbReference type="PIRNR" id="PIRNR016636"/>
    </source>
</evidence>
<dbReference type="STRING" id="237609.PSAKL28_05630"/>
<feature type="transmembrane region" description="Helical" evidence="12">
    <location>
        <begin position="195"/>
        <end position="217"/>
    </location>
</feature>
<dbReference type="GO" id="GO:0042121">
    <property type="term" value="P:alginic acid biosynthetic process"/>
    <property type="evidence" value="ECO:0007669"/>
    <property type="project" value="UniProtKB-UniRule"/>
</dbReference>
<feature type="transmembrane region" description="Helical" evidence="12">
    <location>
        <begin position="106"/>
        <end position="133"/>
    </location>
</feature>
<keyword evidence="5 11" id="KW-0808">Transferase</keyword>
<dbReference type="PIRSF" id="PIRSF016636">
    <property type="entry name" value="AlgI_DltB"/>
    <property type="match status" value="1"/>
</dbReference>
<evidence type="ECO:0000256" key="5">
    <source>
        <dbReference type="ARBA" id="ARBA00022679"/>
    </source>
</evidence>
<feature type="transmembrane region" description="Helical" evidence="12">
    <location>
        <begin position="315"/>
        <end position="338"/>
    </location>
</feature>
<evidence type="ECO:0000256" key="12">
    <source>
        <dbReference type="SAM" id="Phobius"/>
    </source>
</evidence>
<evidence type="ECO:0000313" key="13">
    <source>
        <dbReference type="EMBL" id="RWU24030.1"/>
    </source>
</evidence>
<name>A0A443ZUY2_9PSED</name>
<dbReference type="Proteomes" id="UP000288983">
    <property type="component" value="Unassembled WGS sequence"/>
</dbReference>
<reference evidence="13 14" key="1">
    <citation type="submission" date="2018-06" db="EMBL/GenBank/DDBJ databases">
        <title>Bacteria isolated from soil of Wuhan.</title>
        <authorList>
            <person name="Wei X."/>
            <person name="Chunhua H."/>
        </authorList>
    </citation>
    <scope>NUCLEOTIDE SEQUENCE [LARGE SCALE GENOMIC DNA]</scope>
    <source>
        <strain evidence="14">xwS2</strain>
    </source>
</reference>
<keyword evidence="6 11" id="KW-0812">Transmembrane</keyword>
<feature type="transmembrane region" description="Helical" evidence="12">
    <location>
        <begin position="153"/>
        <end position="174"/>
    </location>
</feature>
<comment type="similarity">
    <text evidence="3 11">Belongs to the membrane-bound acyltransferase family.</text>
</comment>
<protein>
    <recommendedName>
        <fullName evidence="11">Probable alginate O-acetylase</fullName>
        <ecNumber evidence="11">2.3.1.-</ecNumber>
    </recommendedName>
</protein>
<comment type="caution">
    <text evidence="13">The sequence shown here is derived from an EMBL/GenBank/DDBJ whole genome shotgun (WGS) entry which is preliminary data.</text>
</comment>
<dbReference type="PANTHER" id="PTHR13285">
    <property type="entry name" value="ACYLTRANSFERASE"/>
    <property type="match status" value="1"/>
</dbReference>
<evidence type="ECO:0000256" key="1">
    <source>
        <dbReference type="ARBA" id="ARBA00004429"/>
    </source>
</evidence>